<accession>A0A553C8C9</accession>
<keyword evidence="7" id="KW-1185">Reference proteome</keyword>
<dbReference type="Proteomes" id="UP000318585">
    <property type="component" value="Unassembled WGS sequence"/>
</dbReference>
<dbReference type="EMBL" id="VJZR01000011">
    <property type="protein sequence ID" value="TRX16764.1"/>
    <property type="molecule type" value="Genomic_DNA"/>
</dbReference>
<dbReference type="Gene3D" id="3.40.50.920">
    <property type="match status" value="1"/>
</dbReference>
<evidence type="ECO:0000313" key="7">
    <source>
        <dbReference type="Proteomes" id="UP000318585"/>
    </source>
</evidence>
<dbReference type="CDD" id="cd02000">
    <property type="entry name" value="TPP_E1_PDC_ADC_BCADC"/>
    <property type="match status" value="1"/>
</dbReference>
<dbReference type="SUPFAM" id="SSF52518">
    <property type="entry name" value="Thiamin diphosphate-binding fold (THDP-binding)"/>
    <property type="match status" value="2"/>
</dbReference>
<evidence type="ECO:0000256" key="3">
    <source>
        <dbReference type="ARBA" id="ARBA00023002"/>
    </source>
</evidence>
<comment type="cofactor">
    <cofactor evidence="1">
        <name>thiamine diphosphate</name>
        <dbReference type="ChEBI" id="CHEBI:58937"/>
    </cofactor>
</comment>
<comment type="caution">
    <text evidence="6">The sequence shown here is derived from an EMBL/GenBank/DDBJ whole genome shotgun (WGS) entry which is preliminary data.</text>
</comment>
<dbReference type="CDD" id="cd07036">
    <property type="entry name" value="TPP_PYR_E1-PDHc-beta_like"/>
    <property type="match status" value="1"/>
</dbReference>
<keyword evidence="4" id="KW-0786">Thiamine pyrophosphate</keyword>
<evidence type="ECO:0000256" key="2">
    <source>
        <dbReference type="ARBA" id="ARBA00003906"/>
    </source>
</evidence>
<feature type="domain" description="Transketolase-like pyrimidine-binding" evidence="5">
    <location>
        <begin position="341"/>
        <end position="514"/>
    </location>
</feature>
<dbReference type="InterPro" id="IPR029061">
    <property type="entry name" value="THDP-binding"/>
</dbReference>
<organism evidence="6 7">
    <name type="scientific">Flavobacterium franklandianum</name>
    <dbReference type="NCBI Taxonomy" id="2594430"/>
    <lineage>
        <taxon>Bacteria</taxon>
        <taxon>Pseudomonadati</taxon>
        <taxon>Bacteroidota</taxon>
        <taxon>Flavobacteriia</taxon>
        <taxon>Flavobacteriales</taxon>
        <taxon>Flavobacteriaceae</taxon>
        <taxon>Flavobacterium</taxon>
    </lineage>
</organism>
<dbReference type="OrthoDB" id="9771835at2"/>
<dbReference type="Gene3D" id="3.40.50.970">
    <property type="match status" value="2"/>
</dbReference>
<comment type="function">
    <text evidence="2">E1 component of the 2-oxoglutarate dehydrogenase (OGDH) complex which catalyzes the decarboxylation of 2-oxoglutarate, the first step in the conversion of 2-oxoglutarate to succinyl-CoA and CO(2).</text>
</comment>
<dbReference type="AlphaFoldDB" id="A0A553C8C9"/>
<proteinExistence type="predicted"/>
<dbReference type="InterPro" id="IPR001017">
    <property type="entry name" value="DH_E1"/>
</dbReference>
<dbReference type="PANTHER" id="PTHR43257">
    <property type="entry name" value="PYRUVATE DEHYDROGENASE E1 COMPONENT BETA SUBUNIT"/>
    <property type="match status" value="1"/>
</dbReference>
<keyword evidence="3" id="KW-0560">Oxidoreductase</keyword>
<dbReference type="FunFam" id="3.40.50.920:FF:000001">
    <property type="entry name" value="Pyruvate dehydrogenase E1 beta subunit"/>
    <property type="match status" value="1"/>
</dbReference>
<dbReference type="Pfam" id="PF00676">
    <property type="entry name" value="E1_dh"/>
    <property type="match status" value="1"/>
</dbReference>
<dbReference type="InterPro" id="IPR009014">
    <property type="entry name" value="Transketo_C/PFOR_II"/>
</dbReference>
<protein>
    <submittedName>
        <fullName evidence="6">Dehydrogenase</fullName>
    </submittedName>
</protein>
<name>A0A553C8C9_9FLAO</name>
<reference evidence="6 7" key="1">
    <citation type="submission" date="2019-07" db="EMBL/GenBank/DDBJ databases">
        <title>Novel species of Flavobacterium.</title>
        <authorList>
            <person name="Liu Q."/>
            <person name="Xin Y.-H."/>
        </authorList>
    </citation>
    <scope>NUCLEOTIDE SEQUENCE [LARGE SCALE GENOMIC DNA]</scope>
    <source>
        <strain evidence="6 7">LB3P56</strain>
    </source>
</reference>
<dbReference type="InterPro" id="IPR005475">
    <property type="entry name" value="Transketolase-like_Pyr-bd"/>
</dbReference>
<dbReference type="RefSeq" id="WP_143389340.1">
    <property type="nucleotide sequence ID" value="NZ_VJZQ01000002.1"/>
</dbReference>
<dbReference type="PANTHER" id="PTHR43257:SF2">
    <property type="entry name" value="PYRUVATE DEHYDROGENASE E1 COMPONENT SUBUNIT BETA"/>
    <property type="match status" value="1"/>
</dbReference>
<evidence type="ECO:0000256" key="1">
    <source>
        <dbReference type="ARBA" id="ARBA00001964"/>
    </source>
</evidence>
<dbReference type="SMART" id="SM00861">
    <property type="entry name" value="Transket_pyr"/>
    <property type="match status" value="1"/>
</dbReference>
<dbReference type="Pfam" id="PF02780">
    <property type="entry name" value="Transketolase_C"/>
    <property type="match status" value="1"/>
</dbReference>
<evidence type="ECO:0000256" key="4">
    <source>
        <dbReference type="ARBA" id="ARBA00023052"/>
    </source>
</evidence>
<sequence length="658" mass="73786">MTFDSKNLSNEQLLDLYKRLVVPRLIEEKMLILIRQGKVSKWFSGIGQEAIAVGVTAVLDDDEYILPMHRNLGVFTGRNIPLHRLFSQWQGKANGFTKGRDRSFHFGTQEFKIIGMISHLGPQLGIADGIALANKLKQNGKITAVFTGEGATSEGDFHEALNIAAVWELPVLFIIENNGYGLSTPTDEQFCCKNIADKGIGYGMESHILDGNNILEVFTKLSELKASMKENPRPVLLEFKTFRMRGHEEASGTKYVPSALMEEWAAKDPVENYRNYLKDKNVLSEEFDSNLRSEIKNEIDENLALANAEPEIEATYENELNDVYKKYDYQEVKHSYKTGNIRFIDAISSSLRQSMERYENLVIMGQDIAEYGGAFKITEGFVDQFGKERVRNTPICESAVVSAGMGLSINGYKAIVEMQFADFVSTGFNPIVNLLAKTHYRWQEKADVVVRMPCGGGTQAGPFHSQTNEAWFTKTAGLKVVYPAFPYDAKGLLNESINDPNPVLFFEHKQLYRSIHQEVPTDYYTIPLGKAALLKKGSQVTIIAYGAAVHWALETLAKNPEISADVLDLRTLQPLDTEAIYNSVKKTGRAIVYQEDSLFGGIASDISALIMENCFTYLDAPVKRVASLDSPIPFTKALEDQYLPKGRFEKELLELLEY</sequence>
<dbReference type="SUPFAM" id="SSF52922">
    <property type="entry name" value="TK C-terminal domain-like"/>
    <property type="match status" value="1"/>
</dbReference>
<gene>
    <name evidence="6" type="ORF">FNW17_12185</name>
</gene>
<evidence type="ECO:0000313" key="6">
    <source>
        <dbReference type="EMBL" id="TRX16764.1"/>
    </source>
</evidence>
<dbReference type="InterPro" id="IPR033248">
    <property type="entry name" value="Transketolase_C"/>
</dbReference>
<dbReference type="GO" id="GO:0016624">
    <property type="term" value="F:oxidoreductase activity, acting on the aldehyde or oxo group of donors, disulfide as acceptor"/>
    <property type="evidence" value="ECO:0007669"/>
    <property type="project" value="InterPro"/>
</dbReference>
<dbReference type="FunFam" id="3.40.50.970:FF:000001">
    <property type="entry name" value="Pyruvate dehydrogenase E1 beta subunit"/>
    <property type="match status" value="1"/>
</dbReference>
<dbReference type="Pfam" id="PF02779">
    <property type="entry name" value="Transket_pyr"/>
    <property type="match status" value="1"/>
</dbReference>
<evidence type="ECO:0000259" key="5">
    <source>
        <dbReference type="SMART" id="SM00861"/>
    </source>
</evidence>